<evidence type="ECO:0000256" key="2">
    <source>
        <dbReference type="ARBA" id="ARBA00023125"/>
    </source>
</evidence>
<dbReference type="GO" id="GO:0006950">
    <property type="term" value="P:response to stress"/>
    <property type="evidence" value="ECO:0007669"/>
    <property type="project" value="TreeGrafter"/>
</dbReference>
<dbReference type="PANTHER" id="PTHR33164:SF56">
    <property type="entry name" value="HTH-TYPE TRANSCRIPTIONAL REGULATOR MHQR"/>
    <property type="match status" value="1"/>
</dbReference>
<dbReference type="InterPro" id="IPR036390">
    <property type="entry name" value="WH_DNA-bd_sf"/>
</dbReference>
<dbReference type="GO" id="GO:0003700">
    <property type="term" value="F:DNA-binding transcription factor activity"/>
    <property type="evidence" value="ECO:0007669"/>
    <property type="project" value="InterPro"/>
</dbReference>
<dbReference type="InterPro" id="IPR036388">
    <property type="entry name" value="WH-like_DNA-bd_sf"/>
</dbReference>
<evidence type="ECO:0000256" key="1">
    <source>
        <dbReference type="ARBA" id="ARBA00023015"/>
    </source>
</evidence>
<protein>
    <submittedName>
        <fullName evidence="5">MarR family transcriptional regulator</fullName>
    </submittedName>
</protein>
<organism evidence="5 6">
    <name type="scientific">Metasolibacillus meyeri</name>
    <dbReference type="NCBI Taxonomy" id="1071052"/>
    <lineage>
        <taxon>Bacteria</taxon>
        <taxon>Bacillati</taxon>
        <taxon>Bacillota</taxon>
        <taxon>Bacilli</taxon>
        <taxon>Bacillales</taxon>
        <taxon>Caryophanaceae</taxon>
        <taxon>Metasolibacillus</taxon>
    </lineage>
</organism>
<reference evidence="5 6" key="1">
    <citation type="submission" date="2023-03" db="EMBL/GenBank/DDBJ databases">
        <title>Bacillus Genome Sequencing.</title>
        <authorList>
            <person name="Dunlap C."/>
        </authorList>
    </citation>
    <scope>NUCLEOTIDE SEQUENCE [LARGE SCALE GENOMIC DNA]</scope>
    <source>
        <strain evidence="5 6">B-59205</strain>
    </source>
</reference>
<evidence type="ECO:0000256" key="3">
    <source>
        <dbReference type="ARBA" id="ARBA00023163"/>
    </source>
</evidence>
<keyword evidence="6" id="KW-1185">Reference proteome</keyword>
<dbReference type="RefSeq" id="WP_107841893.1">
    <property type="nucleotide sequence ID" value="NZ_JARSFG010000013.1"/>
</dbReference>
<dbReference type="EMBL" id="JARSFG010000013">
    <property type="protein sequence ID" value="MEC1178711.1"/>
    <property type="molecule type" value="Genomic_DNA"/>
</dbReference>
<accession>A0AAW9NUF7</accession>
<comment type="caution">
    <text evidence="5">The sequence shown here is derived from an EMBL/GenBank/DDBJ whole genome shotgun (WGS) entry which is preliminary data.</text>
</comment>
<gene>
    <name evidence="5" type="ORF">P9B03_09475</name>
</gene>
<dbReference type="PROSITE" id="PS01117">
    <property type="entry name" value="HTH_MARR_1"/>
    <property type="match status" value="1"/>
</dbReference>
<dbReference type="Gene3D" id="1.10.10.10">
    <property type="entry name" value="Winged helix-like DNA-binding domain superfamily/Winged helix DNA-binding domain"/>
    <property type="match status" value="1"/>
</dbReference>
<dbReference type="InterPro" id="IPR000835">
    <property type="entry name" value="HTH_MarR-typ"/>
</dbReference>
<dbReference type="InterPro" id="IPR023187">
    <property type="entry name" value="Tscrpt_reg_MarR-type_CS"/>
</dbReference>
<dbReference type="SMART" id="SM00347">
    <property type="entry name" value="HTH_MARR"/>
    <property type="match status" value="1"/>
</dbReference>
<keyword evidence="2" id="KW-0238">DNA-binding</keyword>
<keyword evidence="1" id="KW-0805">Transcription regulation</keyword>
<dbReference type="Pfam" id="PF01047">
    <property type="entry name" value="MarR"/>
    <property type="match status" value="1"/>
</dbReference>
<keyword evidence="3" id="KW-0804">Transcription</keyword>
<name>A0AAW9NUF7_9BACL</name>
<sequence>MASEEIKQSLKLFIVLSRAYKAINETTNHFFQKNGLNPTEFAVLELLYHKGRQPLQHIGNKILLASGSITYVVDKLEKRGYLSRVSCPEDRRVTYAEITDAGAQFMAELFPEHETNLHELLSALTPEEKDQAIELLKKLGLSVKDLSY</sequence>
<proteinExistence type="predicted"/>
<dbReference type="AlphaFoldDB" id="A0AAW9NUF7"/>
<dbReference type="PANTHER" id="PTHR33164">
    <property type="entry name" value="TRANSCRIPTIONAL REGULATOR, MARR FAMILY"/>
    <property type="match status" value="1"/>
</dbReference>
<dbReference type="InterPro" id="IPR039422">
    <property type="entry name" value="MarR/SlyA-like"/>
</dbReference>
<dbReference type="SUPFAM" id="SSF46785">
    <property type="entry name" value="Winged helix' DNA-binding domain"/>
    <property type="match status" value="1"/>
</dbReference>
<evidence type="ECO:0000313" key="6">
    <source>
        <dbReference type="Proteomes" id="UP001344888"/>
    </source>
</evidence>
<evidence type="ECO:0000313" key="5">
    <source>
        <dbReference type="EMBL" id="MEC1178711.1"/>
    </source>
</evidence>
<evidence type="ECO:0000259" key="4">
    <source>
        <dbReference type="PROSITE" id="PS50995"/>
    </source>
</evidence>
<dbReference type="Proteomes" id="UP001344888">
    <property type="component" value="Unassembled WGS sequence"/>
</dbReference>
<dbReference type="GO" id="GO:0003677">
    <property type="term" value="F:DNA binding"/>
    <property type="evidence" value="ECO:0007669"/>
    <property type="project" value="UniProtKB-KW"/>
</dbReference>
<feature type="domain" description="HTH marR-type" evidence="4">
    <location>
        <begin position="9"/>
        <end position="141"/>
    </location>
</feature>
<dbReference type="PROSITE" id="PS50995">
    <property type="entry name" value="HTH_MARR_2"/>
    <property type="match status" value="1"/>
</dbReference>